<evidence type="ECO:0000313" key="1">
    <source>
        <dbReference type="EMBL" id="EKS00607.1"/>
    </source>
</evidence>
<dbReference type="AlphaFoldDB" id="A0AA87SZD8"/>
<protein>
    <submittedName>
        <fullName evidence="1">Uncharacterized protein</fullName>
    </submittedName>
</protein>
<reference evidence="1 2" key="1">
    <citation type="journal article" date="2014" name="Int. J. Syst. Evol. Microbiol.">
        <title>Leptospira mayottensis sp. nov., a pathogenic species of the genus Leptospira isolated from humans.</title>
        <authorList>
            <person name="Bourhy P."/>
            <person name="Collet L."/>
            <person name="Brisse S."/>
            <person name="Picardeau M."/>
        </authorList>
    </citation>
    <scope>NUCLEOTIDE SEQUENCE [LARGE SCALE GENOMIC DNA]</scope>
    <source>
        <strain evidence="1 2">200901122</strain>
    </source>
</reference>
<dbReference type="Proteomes" id="UP000001343">
    <property type="component" value="Unassembled WGS sequence"/>
</dbReference>
<accession>A0AA87SZD8</accession>
<sequence>MDFHDEADLKVSSGIVELLIGLDYDLVGFAYIFQFVRKLQQI</sequence>
<proteinExistence type="predicted"/>
<dbReference type="EMBL" id="AKWM02000031">
    <property type="protein sequence ID" value="EKS00607.1"/>
    <property type="molecule type" value="Genomic_DNA"/>
</dbReference>
<comment type="caution">
    <text evidence="1">The sequence shown here is derived from an EMBL/GenBank/DDBJ whole genome shotgun (WGS) entry which is preliminary data.</text>
</comment>
<gene>
    <name evidence="1" type="ORF">LEP1GSC125_3000</name>
</gene>
<organism evidence="1 2">
    <name type="scientific">Leptospira mayottensis 200901122</name>
    <dbReference type="NCBI Taxonomy" id="1193010"/>
    <lineage>
        <taxon>Bacteria</taxon>
        <taxon>Pseudomonadati</taxon>
        <taxon>Spirochaetota</taxon>
        <taxon>Spirochaetia</taxon>
        <taxon>Leptospirales</taxon>
        <taxon>Leptospiraceae</taxon>
        <taxon>Leptospira</taxon>
    </lineage>
</organism>
<evidence type="ECO:0000313" key="2">
    <source>
        <dbReference type="Proteomes" id="UP000001343"/>
    </source>
</evidence>
<name>A0AA87SZD8_9LEPT</name>